<keyword evidence="5" id="KW-1185">Reference proteome</keyword>
<dbReference type="AlphaFoldDB" id="A0A1V8M9U3"/>
<dbReference type="InterPro" id="IPR045595">
    <property type="entry name" value="SufBD_N"/>
</dbReference>
<comment type="similarity">
    <text evidence="1">Belongs to the iron-sulfur cluster assembly SufBD family.</text>
</comment>
<evidence type="ECO:0000256" key="1">
    <source>
        <dbReference type="ARBA" id="ARBA00043967"/>
    </source>
</evidence>
<feature type="domain" description="SUF system FeS cluster assembly SufBD core" evidence="2">
    <location>
        <begin position="178"/>
        <end position="406"/>
    </location>
</feature>
<comment type="caution">
    <text evidence="4">The sequence shown here is derived from an EMBL/GenBank/DDBJ whole genome shotgun (WGS) entry which is preliminary data.</text>
</comment>
<evidence type="ECO:0000259" key="2">
    <source>
        <dbReference type="Pfam" id="PF01458"/>
    </source>
</evidence>
<sequence length="441" mass="49758">MSAEQVNSLYPAEYEKVEALLPGQSVGWLKALRKQALESFASNGFPSLREEDWRYTNVSAIEKKLFSPVVQAEIGAVDIDWLNAYRLNNAWTVVLVDGHFSAALSDLEGLPDGVHVLDMASALEQYPDDLQNYFELAVNHEQHSFVAFNAAWFTDGLFIHVPAKEVLSKAVHVIHVVTQADYMANTRHIIAVDQMAQAEVIETFIGCDDAYLSAAVMEVFIGKNAELTLYKLQLEGEKAYHFGGTYVKQAADSRFKHHNFAFGGLLARNDIRTDLEQASECELNGLYLGIKRQHIDNHTRINHLKPYAISRELYKGVLDQRARGVFQGRVVVAEQAQKTSSEMNNRNLLLSNDAEADTKPQLEIYADDVKCAHGVTVGQLDEKSIFYLQSRCVDEETARNILTFAFANEMVEKIKIRDLHDQVLEHLLARFPQEGIEQKWL</sequence>
<reference evidence="4 5" key="1">
    <citation type="submission" date="2015-12" db="EMBL/GenBank/DDBJ databases">
        <authorList>
            <person name="Shamseldin A."/>
            <person name="Moawad H."/>
            <person name="Abd El-Rahim W.M."/>
            <person name="Sadowsky M.J."/>
        </authorList>
    </citation>
    <scope>NUCLEOTIDE SEQUENCE [LARGE SCALE GENOMIC DNA]</scope>
    <source>
        <strain evidence="4 5">WF1</strain>
    </source>
</reference>
<dbReference type="SUPFAM" id="SSF101960">
    <property type="entry name" value="Stabilizer of iron transporter SufD"/>
    <property type="match status" value="1"/>
</dbReference>
<gene>
    <name evidence="4" type="ORF">AU255_11315</name>
</gene>
<feature type="domain" description="SUF system FeS cluster assembly SufBD N-terminal" evidence="3">
    <location>
        <begin position="9"/>
        <end position="173"/>
    </location>
</feature>
<dbReference type="GO" id="GO:0016226">
    <property type="term" value="P:iron-sulfur cluster assembly"/>
    <property type="evidence" value="ECO:0007669"/>
    <property type="project" value="InterPro"/>
</dbReference>
<dbReference type="InterPro" id="IPR011542">
    <property type="entry name" value="SUF_FeS_clus_asmbl_SufD"/>
</dbReference>
<dbReference type="PANTHER" id="PTHR43575:SF1">
    <property type="entry name" value="PROTEIN ABCI7, CHLOROPLASTIC"/>
    <property type="match status" value="1"/>
</dbReference>
<dbReference type="Pfam" id="PF19295">
    <property type="entry name" value="SufBD_N"/>
    <property type="match status" value="1"/>
</dbReference>
<evidence type="ECO:0000259" key="3">
    <source>
        <dbReference type="Pfam" id="PF19295"/>
    </source>
</evidence>
<dbReference type="Pfam" id="PF01458">
    <property type="entry name" value="SUFBD_core"/>
    <property type="match status" value="1"/>
</dbReference>
<dbReference type="Proteomes" id="UP000191980">
    <property type="component" value="Unassembled WGS sequence"/>
</dbReference>
<dbReference type="STRING" id="1420851.AU255_11315"/>
<dbReference type="OrthoDB" id="9768262at2"/>
<dbReference type="InterPro" id="IPR037284">
    <property type="entry name" value="SUF_FeS_clus_asmbl_SufBD_sf"/>
</dbReference>
<name>A0A1V8M9U3_9GAMM</name>
<protein>
    <submittedName>
        <fullName evidence="4">Fe-S cluster assembly protein SufD</fullName>
    </submittedName>
</protein>
<evidence type="ECO:0000313" key="5">
    <source>
        <dbReference type="Proteomes" id="UP000191980"/>
    </source>
</evidence>
<accession>A0A1V8M9U3</accession>
<dbReference type="RefSeq" id="WP_080522976.1">
    <property type="nucleotide sequence ID" value="NZ_LPUF01000001.1"/>
</dbReference>
<proteinExistence type="inferred from homology"/>
<evidence type="ECO:0000313" key="4">
    <source>
        <dbReference type="EMBL" id="OQK18374.1"/>
    </source>
</evidence>
<dbReference type="EMBL" id="LPUF01000001">
    <property type="protein sequence ID" value="OQK18374.1"/>
    <property type="molecule type" value="Genomic_DNA"/>
</dbReference>
<dbReference type="InterPro" id="IPR000825">
    <property type="entry name" value="SUF_FeS_clus_asmbl_SufBD_core"/>
</dbReference>
<organism evidence="4 5">
    <name type="scientific">Methyloprofundus sedimenti</name>
    <dbReference type="NCBI Taxonomy" id="1420851"/>
    <lineage>
        <taxon>Bacteria</taxon>
        <taxon>Pseudomonadati</taxon>
        <taxon>Pseudomonadota</taxon>
        <taxon>Gammaproteobacteria</taxon>
        <taxon>Methylococcales</taxon>
        <taxon>Methylococcaceae</taxon>
        <taxon>Methyloprofundus</taxon>
    </lineage>
</organism>
<dbReference type="InterPro" id="IPR055346">
    <property type="entry name" value="Fe-S_cluster_assembly_SufBD"/>
</dbReference>
<dbReference type="NCBIfam" id="TIGR01981">
    <property type="entry name" value="sufD"/>
    <property type="match status" value="1"/>
</dbReference>
<dbReference type="PANTHER" id="PTHR43575">
    <property type="entry name" value="PROTEIN ABCI7, CHLOROPLASTIC"/>
    <property type="match status" value="1"/>
</dbReference>